<dbReference type="Gene3D" id="1.10.150.240">
    <property type="entry name" value="Putative phosphatase, domain 2"/>
    <property type="match status" value="1"/>
</dbReference>
<dbReference type="NCBIfam" id="TIGR01509">
    <property type="entry name" value="HAD-SF-IA-v3"/>
    <property type="match status" value="1"/>
</dbReference>
<comment type="similarity">
    <text evidence="2">Belongs to the HAD-like hydrolase superfamily. CbbY/CbbZ/Gph/YieH family.</text>
</comment>
<dbReference type="KEGG" id="rain:Rai3103_10135"/>
<accession>A0A5Q2FGZ8</accession>
<dbReference type="PANTHER" id="PTHR46193:SF18">
    <property type="entry name" value="HEXITOL PHOSPHATASE B"/>
    <property type="match status" value="1"/>
</dbReference>
<dbReference type="SFLD" id="SFLDG01129">
    <property type="entry name" value="C1.5:_HAD__Beta-PGM__Phosphata"/>
    <property type="match status" value="1"/>
</dbReference>
<dbReference type="NCBIfam" id="TIGR02009">
    <property type="entry name" value="PGMB-YQAB-SF"/>
    <property type="match status" value="1"/>
</dbReference>
<evidence type="ECO:0000313" key="11">
    <source>
        <dbReference type="EMBL" id="QGF23975.1"/>
    </source>
</evidence>
<dbReference type="Proteomes" id="UP000386847">
    <property type="component" value="Chromosome"/>
</dbReference>
<dbReference type="InterPro" id="IPR023198">
    <property type="entry name" value="PGP-like_dom2"/>
</dbReference>
<sequence length="244" mass="25354">MGTVTALDWGSVDAALFDLDGVVTPTDEIHRRAWAEMFRDVLAEAGAPAWSDEDYFDHVDGRQRLDGVRAVLEARGLTLPEGSPDDPPRARTIHGLGARKNEAFLEVLHRQGIAGYPGSVRLLDHLAAKGIATAVVSSSRNARLVLDTAGLTGRFDAVIDGLVAAEHDLPGKPAPDTYCYAARLLGVACDRAVVLEDAVSGVAAGRAGGFAAVVGVDRGVGADALLAAGADLVVTDLADLVPCP</sequence>
<protein>
    <recommendedName>
        <fullName evidence="10">Beta-phosphoglucomutase</fullName>
        <ecNumber evidence="9">5.4.2.6</ecNumber>
    </recommendedName>
</protein>
<dbReference type="InterPro" id="IPR006439">
    <property type="entry name" value="HAD-SF_hydro_IA"/>
</dbReference>
<comment type="cofactor">
    <cofactor evidence="1">
        <name>Mg(2+)</name>
        <dbReference type="ChEBI" id="CHEBI:18420"/>
    </cofactor>
</comment>
<dbReference type="SUPFAM" id="SSF56784">
    <property type="entry name" value="HAD-like"/>
    <property type="match status" value="1"/>
</dbReference>
<dbReference type="InterPro" id="IPR036412">
    <property type="entry name" value="HAD-like_sf"/>
</dbReference>
<keyword evidence="11" id="KW-0378">Hydrolase</keyword>
<dbReference type="InterPro" id="IPR010976">
    <property type="entry name" value="B-phosphoglucomutase_hydrolase"/>
</dbReference>
<keyword evidence="12" id="KW-1185">Reference proteome</keyword>
<keyword evidence="5" id="KW-0460">Magnesium</keyword>
<dbReference type="InterPro" id="IPR023214">
    <property type="entry name" value="HAD_sf"/>
</dbReference>
<dbReference type="PANTHER" id="PTHR46193">
    <property type="entry name" value="6-PHOSPHOGLUCONATE PHOSPHATASE"/>
    <property type="match status" value="1"/>
</dbReference>
<evidence type="ECO:0000256" key="9">
    <source>
        <dbReference type="ARBA" id="ARBA00044968"/>
    </source>
</evidence>
<evidence type="ECO:0000256" key="10">
    <source>
        <dbReference type="ARBA" id="ARBA00044991"/>
    </source>
</evidence>
<gene>
    <name evidence="11" type="ORF">Rai3103_10135</name>
</gene>
<dbReference type="AlphaFoldDB" id="A0A5Q2FGZ8"/>
<evidence type="ECO:0000256" key="7">
    <source>
        <dbReference type="ARBA" id="ARBA00023277"/>
    </source>
</evidence>
<evidence type="ECO:0000256" key="6">
    <source>
        <dbReference type="ARBA" id="ARBA00023235"/>
    </source>
</evidence>
<keyword evidence="4" id="KW-0479">Metal-binding</keyword>
<dbReference type="EC" id="5.4.2.6" evidence="9"/>
<reference evidence="11 12" key="1">
    <citation type="submission" date="2019-10" db="EMBL/GenBank/DDBJ databases">
        <title>Genomic analysis of Raineyella sp. CBA3103.</title>
        <authorList>
            <person name="Roh S.W."/>
        </authorList>
    </citation>
    <scope>NUCLEOTIDE SEQUENCE [LARGE SCALE GENOMIC DNA]</scope>
    <source>
        <strain evidence="11 12">CBA3103</strain>
    </source>
</reference>
<evidence type="ECO:0000256" key="4">
    <source>
        <dbReference type="ARBA" id="ARBA00022723"/>
    </source>
</evidence>
<dbReference type="GO" id="GO:0016787">
    <property type="term" value="F:hydrolase activity"/>
    <property type="evidence" value="ECO:0007669"/>
    <property type="project" value="UniProtKB-KW"/>
</dbReference>
<dbReference type="Gene3D" id="3.40.50.1000">
    <property type="entry name" value="HAD superfamily/HAD-like"/>
    <property type="match status" value="1"/>
</dbReference>
<organism evidence="11 12">
    <name type="scientific">Raineyella fluvialis</name>
    <dbReference type="NCBI Taxonomy" id="2662261"/>
    <lineage>
        <taxon>Bacteria</taxon>
        <taxon>Bacillati</taxon>
        <taxon>Actinomycetota</taxon>
        <taxon>Actinomycetes</taxon>
        <taxon>Propionibacteriales</taxon>
        <taxon>Propionibacteriaceae</taxon>
        <taxon>Raineyella</taxon>
    </lineage>
</organism>
<keyword evidence="7" id="KW-0119">Carbohydrate metabolism</keyword>
<dbReference type="EMBL" id="CP045725">
    <property type="protein sequence ID" value="QGF23975.1"/>
    <property type="molecule type" value="Genomic_DNA"/>
</dbReference>
<keyword evidence="3" id="KW-0597">Phosphoprotein</keyword>
<name>A0A5Q2FGZ8_9ACTN</name>
<evidence type="ECO:0000256" key="8">
    <source>
        <dbReference type="ARBA" id="ARBA00044926"/>
    </source>
</evidence>
<evidence type="ECO:0000256" key="2">
    <source>
        <dbReference type="ARBA" id="ARBA00006171"/>
    </source>
</evidence>
<dbReference type="RefSeq" id="WP_153572504.1">
    <property type="nucleotide sequence ID" value="NZ_CP045725.1"/>
</dbReference>
<evidence type="ECO:0000313" key="12">
    <source>
        <dbReference type="Proteomes" id="UP000386847"/>
    </source>
</evidence>
<dbReference type="SFLD" id="SFLDS00003">
    <property type="entry name" value="Haloacid_Dehalogenase"/>
    <property type="match status" value="1"/>
</dbReference>
<dbReference type="GO" id="GO:0046872">
    <property type="term" value="F:metal ion binding"/>
    <property type="evidence" value="ECO:0007669"/>
    <property type="project" value="UniProtKB-KW"/>
</dbReference>
<evidence type="ECO:0000256" key="1">
    <source>
        <dbReference type="ARBA" id="ARBA00001946"/>
    </source>
</evidence>
<dbReference type="InterPro" id="IPR051600">
    <property type="entry name" value="Beta-PGM-like"/>
</dbReference>
<evidence type="ECO:0000256" key="3">
    <source>
        <dbReference type="ARBA" id="ARBA00022553"/>
    </source>
</evidence>
<dbReference type="Pfam" id="PF00702">
    <property type="entry name" value="Hydrolase"/>
    <property type="match status" value="1"/>
</dbReference>
<proteinExistence type="inferred from homology"/>
<evidence type="ECO:0000256" key="5">
    <source>
        <dbReference type="ARBA" id="ARBA00022842"/>
    </source>
</evidence>
<comment type="catalytic activity">
    <reaction evidence="8">
        <text>beta-D-glucose 1-phosphate = beta-D-glucose 6-phosphate</text>
        <dbReference type="Rhea" id="RHEA:20113"/>
        <dbReference type="ChEBI" id="CHEBI:57684"/>
        <dbReference type="ChEBI" id="CHEBI:58247"/>
        <dbReference type="EC" id="5.4.2.6"/>
    </reaction>
</comment>
<keyword evidence="6" id="KW-0413">Isomerase</keyword>
<dbReference type="GO" id="GO:0008801">
    <property type="term" value="F:beta-phosphoglucomutase activity"/>
    <property type="evidence" value="ECO:0007669"/>
    <property type="project" value="UniProtKB-EC"/>
</dbReference>